<proteinExistence type="predicted"/>
<accession>A0ACA9QMR0</accession>
<sequence>DPPPPIVQVQESAISSKIPYNQKIEQGIIQEVILFIQKEKSLTLSDETNISETHDSKADKDGRELAQLFSDAEIAEGKTIMAKQKEV</sequence>
<evidence type="ECO:0000313" key="2">
    <source>
        <dbReference type="Proteomes" id="UP000789525"/>
    </source>
</evidence>
<reference evidence="1" key="1">
    <citation type="submission" date="2021-06" db="EMBL/GenBank/DDBJ databases">
        <authorList>
            <person name="Kallberg Y."/>
            <person name="Tangrot J."/>
            <person name="Rosling A."/>
        </authorList>
    </citation>
    <scope>NUCLEOTIDE SEQUENCE</scope>
    <source>
        <strain evidence="1">CL356</strain>
    </source>
</reference>
<feature type="non-terminal residue" evidence="1">
    <location>
        <position position="87"/>
    </location>
</feature>
<protein>
    <submittedName>
        <fullName evidence="1">14770_t:CDS:1</fullName>
    </submittedName>
</protein>
<organism evidence="1 2">
    <name type="scientific">Acaulospora colombiana</name>
    <dbReference type="NCBI Taxonomy" id="27376"/>
    <lineage>
        <taxon>Eukaryota</taxon>
        <taxon>Fungi</taxon>
        <taxon>Fungi incertae sedis</taxon>
        <taxon>Mucoromycota</taxon>
        <taxon>Glomeromycotina</taxon>
        <taxon>Glomeromycetes</taxon>
        <taxon>Diversisporales</taxon>
        <taxon>Acaulosporaceae</taxon>
        <taxon>Acaulospora</taxon>
    </lineage>
</organism>
<feature type="non-terminal residue" evidence="1">
    <location>
        <position position="1"/>
    </location>
</feature>
<evidence type="ECO:0000313" key="1">
    <source>
        <dbReference type="EMBL" id="CAG8758847.1"/>
    </source>
</evidence>
<comment type="caution">
    <text evidence="1">The sequence shown here is derived from an EMBL/GenBank/DDBJ whole genome shotgun (WGS) entry which is preliminary data.</text>
</comment>
<gene>
    <name evidence="1" type="ORF">ACOLOM_LOCUS13097</name>
</gene>
<keyword evidence="2" id="KW-1185">Reference proteome</keyword>
<dbReference type="Proteomes" id="UP000789525">
    <property type="component" value="Unassembled WGS sequence"/>
</dbReference>
<dbReference type="EMBL" id="CAJVPT010057608">
    <property type="protein sequence ID" value="CAG8758847.1"/>
    <property type="molecule type" value="Genomic_DNA"/>
</dbReference>
<name>A0ACA9QMR0_9GLOM</name>